<organism evidence="15 16">
    <name type="scientific">Olea europaea subsp. europaea</name>
    <dbReference type="NCBI Taxonomy" id="158383"/>
    <lineage>
        <taxon>Eukaryota</taxon>
        <taxon>Viridiplantae</taxon>
        <taxon>Streptophyta</taxon>
        <taxon>Embryophyta</taxon>
        <taxon>Tracheophyta</taxon>
        <taxon>Spermatophyta</taxon>
        <taxon>Magnoliopsida</taxon>
        <taxon>eudicotyledons</taxon>
        <taxon>Gunneridae</taxon>
        <taxon>Pentapetalae</taxon>
        <taxon>asterids</taxon>
        <taxon>lamiids</taxon>
        <taxon>Lamiales</taxon>
        <taxon>Oleaceae</taxon>
        <taxon>Oleeae</taxon>
        <taxon>Olea</taxon>
    </lineage>
</organism>
<dbReference type="FunFam" id="2.60.40.2310:FF:000001">
    <property type="entry name" value="Subtilisin-like protease SBT1.5"/>
    <property type="match status" value="1"/>
</dbReference>
<dbReference type="InterPro" id="IPR010259">
    <property type="entry name" value="S8pro/Inhibitor_I9"/>
</dbReference>
<dbReference type="InterPro" id="IPR046450">
    <property type="entry name" value="PA_dom_sf"/>
</dbReference>
<dbReference type="Proteomes" id="UP000594638">
    <property type="component" value="Unassembled WGS sequence"/>
</dbReference>
<comment type="subcellular location">
    <subcellularLocation>
        <location evidence="1">Secreted</location>
    </subcellularLocation>
</comment>
<dbReference type="GO" id="GO:0004252">
    <property type="term" value="F:serine-type endopeptidase activity"/>
    <property type="evidence" value="ECO:0007669"/>
    <property type="project" value="UniProtKB-UniRule"/>
</dbReference>
<dbReference type="Gene3D" id="2.60.40.2310">
    <property type="match status" value="1"/>
</dbReference>
<keyword evidence="7 10" id="KW-0720">Serine protease</keyword>
<protein>
    <submittedName>
        <fullName evidence="15">Subtilisin-like protease</fullName>
    </submittedName>
</protein>
<dbReference type="InterPro" id="IPR003137">
    <property type="entry name" value="PA_domain"/>
</dbReference>
<dbReference type="Pfam" id="PF05922">
    <property type="entry name" value="Inhibitor_I9"/>
    <property type="match status" value="1"/>
</dbReference>
<keyword evidence="8" id="KW-0325">Glycoprotein</keyword>
<feature type="active site" description="Charge relay system" evidence="9 10">
    <location>
        <position position="115"/>
    </location>
</feature>
<evidence type="ECO:0000259" key="14">
    <source>
        <dbReference type="Pfam" id="PF17766"/>
    </source>
</evidence>
<evidence type="ECO:0000259" key="12">
    <source>
        <dbReference type="Pfam" id="PF02225"/>
    </source>
</evidence>
<evidence type="ECO:0000256" key="1">
    <source>
        <dbReference type="ARBA" id="ARBA00004613"/>
    </source>
</evidence>
<keyword evidence="5" id="KW-0732">Signal</keyword>
<dbReference type="InterPro" id="IPR045051">
    <property type="entry name" value="SBT"/>
</dbReference>
<sequence length="712" mass="75135">MAQETNLETYIVFVNLPENQVITQPEDIKTWYQSFLPETKSMVHSYHNVVAGFAAKLSPDEVQEMQKKDGFVSARPEKRFSLHTTHTPNFLGLYQNLGFWAGSNYGKGVIVGILDTGITPGHPSFDDQDVPPPPAKWKGKCELNGTACNNKLIGARNFVTESPGSPVDEEGHGTHTSSTAAGNFVKNANVFGNANGTAAGMAPLAHLAMYKVCSTGGCVESDIVAAMDAAVADGVDVLSLSLGGIADNFFTDGIAIGAFGAIQKGVFVSCSAGNSGPFDTTLSNEAPWILTVGASTIDRNIRATAVLGDMEEFDGESLFQPSDFPPIFLPLVYPGSNGNETLAFCSPGSLSNTDVKGKVVLCERGGGIARIAKGQEVKDAGGFAMILMNQEPDGYSTIADPHVLPATHVSYAAGEKIKAYINSTSTPSATISFKGTIIGIKNAPTVTSFSSRGPSFASPGILKPDIIGPGVSILAAWPVSVDNNTMEKSATFNMISGTSMSCPHLGGISALLKSSHPDWSPAAIKSAIMTSASQANLAGGLILDERNLPADVFATGSGHVNPSKANDPGLVYDLQPDDYIPYLCGLGYTDSQIMTIVQHPVKCSNISSIPEAQLNYPSFSIQLGANTQTYTRTVTNVGEATSTYNLNIEIIPGVNVVVEPLQLSFTEVNQKMTYQISFSKSANSVNAAFVQGAVSWVSNKRVVRSPISVKFV</sequence>
<dbReference type="AlphaFoldDB" id="A0A8S0TZX0"/>
<gene>
    <name evidence="15" type="ORF">OLEA9_A007661</name>
</gene>
<dbReference type="OrthoDB" id="206201at2759"/>
<feature type="active site" description="Charge relay system" evidence="9 10">
    <location>
        <position position="172"/>
    </location>
</feature>
<feature type="domain" description="PA" evidence="12">
    <location>
        <begin position="329"/>
        <end position="417"/>
    </location>
</feature>
<keyword evidence="4 10" id="KW-0645">Protease</keyword>
<dbReference type="Pfam" id="PF17766">
    <property type="entry name" value="fn3_6"/>
    <property type="match status" value="1"/>
</dbReference>
<keyword evidence="16" id="KW-1185">Reference proteome</keyword>
<dbReference type="InterPro" id="IPR023827">
    <property type="entry name" value="Peptidase_S8_Asp-AS"/>
</dbReference>
<dbReference type="CDD" id="cd02120">
    <property type="entry name" value="PA_subtilisin_like"/>
    <property type="match status" value="1"/>
</dbReference>
<dbReference type="PRINTS" id="PR00723">
    <property type="entry name" value="SUBTILISIN"/>
</dbReference>
<feature type="active site" description="Charge relay system" evidence="9 10">
    <location>
        <position position="499"/>
    </location>
</feature>
<reference evidence="15 16" key="1">
    <citation type="submission" date="2019-12" db="EMBL/GenBank/DDBJ databases">
        <authorList>
            <person name="Alioto T."/>
            <person name="Alioto T."/>
            <person name="Gomez Garrido J."/>
        </authorList>
    </citation>
    <scope>NUCLEOTIDE SEQUENCE [LARGE SCALE GENOMIC DNA]</scope>
</reference>
<evidence type="ECO:0000256" key="6">
    <source>
        <dbReference type="ARBA" id="ARBA00022801"/>
    </source>
</evidence>
<name>A0A8S0TZX0_OLEEU</name>
<dbReference type="Gene3D" id="3.50.30.30">
    <property type="match status" value="1"/>
</dbReference>
<dbReference type="InterPro" id="IPR015500">
    <property type="entry name" value="Peptidase_S8_subtilisin-rel"/>
</dbReference>
<keyword evidence="6 10" id="KW-0378">Hydrolase</keyword>
<evidence type="ECO:0000313" key="16">
    <source>
        <dbReference type="Proteomes" id="UP000594638"/>
    </source>
</evidence>
<evidence type="ECO:0000256" key="5">
    <source>
        <dbReference type="ARBA" id="ARBA00022729"/>
    </source>
</evidence>
<feature type="domain" description="Inhibitor I9" evidence="13">
    <location>
        <begin position="9"/>
        <end position="83"/>
    </location>
</feature>
<dbReference type="InterPro" id="IPR000209">
    <property type="entry name" value="Peptidase_S8/S53_dom"/>
</dbReference>
<dbReference type="InterPro" id="IPR034197">
    <property type="entry name" value="Peptidases_S8_3"/>
</dbReference>
<dbReference type="Gene3D" id="3.30.70.80">
    <property type="entry name" value="Peptidase S8 propeptide/proteinase inhibitor I9"/>
    <property type="match status" value="1"/>
</dbReference>
<keyword evidence="3" id="KW-0964">Secreted</keyword>
<dbReference type="InterPro" id="IPR041469">
    <property type="entry name" value="Subtilisin-like_FN3"/>
</dbReference>
<evidence type="ECO:0000256" key="3">
    <source>
        <dbReference type="ARBA" id="ARBA00022525"/>
    </source>
</evidence>
<dbReference type="GO" id="GO:0005576">
    <property type="term" value="C:extracellular region"/>
    <property type="evidence" value="ECO:0007669"/>
    <property type="project" value="UniProtKB-SubCell"/>
</dbReference>
<evidence type="ECO:0000256" key="4">
    <source>
        <dbReference type="ARBA" id="ARBA00022670"/>
    </source>
</evidence>
<evidence type="ECO:0000256" key="7">
    <source>
        <dbReference type="ARBA" id="ARBA00022825"/>
    </source>
</evidence>
<evidence type="ECO:0000256" key="2">
    <source>
        <dbReference type="ARBA" id="ARBA00011073"/>
    </source>
</evidence>
<comment type="similarity">
    <text evidence="2 10">Belongs to the peptidase S8 family.</text>
</comment>
<dbReference type="PROSITE" id="PS00136">
    <property type="entry name" value="SUBTILASE_ASP"/>
    <property type="match status" value="1"/>
</dbReference>
<evidence type="ECO:0000256" key="8">
    <source>
        <dbReference type="ARBA" id="ARBA00023180"/>
    </source>
</evidence>
<dbReference type="FunFam" id="3.40.50.200:FF:000006">
    <property type="entry name" value="Subtilisin-like protease SBT1.5"/>
    <property type="match status" value="1"/>
</dbReference>
<proteinExistence type="inferred from homology"/>
<evidence type="ECO:0000256" key="10">
    <source>
        <dbReference type="PROSITE-ProRule" id="PRU01240"/>
    </source>
</evidence>
<dbReference type="Pfam" id="PF02225">
    <property type="entry name" value="PA"/>
    <property type="match status" value="1"/>
</dbReference>
<dbReference type="PANTHER" id="PTHR10795">
    <property type="entry name" value="PROPROTEIN CONVERTASE SUBTILISIN/KEXIN"/>
    <property type="match status" value="1"/>
</dbReference>
<feature type="domain" description="Peptidase S8/S53" evidence="11">
    <location>
        <begin position="106"/>
        <end position="535"/>
    </location>
</feature>
<dbReference type="SUPFAM" id="SSF52025">
    <property type="entry name" value="PA domain"/>
    <property type="match status" value="1"/>
</dbReference>
<comment type="caution">
    <text evidence="15">The sequence shown here is derived from an EMBL/GenBank/DDBJ whole genome shotgun (WGS) entry which is preliminary data.</text>
</comment>
<accession>A0A8S0TZX0</accession>
<dbReference type="Gene3D" id="3.40.50.200">
    <property type="entry name" value="Peptidase S8/S53 domain"/>
    <property type="match status" value="1"/>
</dbReference>
<evidence type="ECO:0000313" key="15">
    <source>
        <dbReference type="EMBL" id="CAA3011691.1"/>
    </source>
</evidence>
<dbReference type="InterPro" id="IPR036852">
    <property type="entry name" value="Peptidase_S8/S53_dom_sf"/>
</dbReference>
<dbReference type="PROSITE" id="PS51892">
    <property type="entry name" value="SUBTILASE"/>
    <property type="match status" value="1"/>
</dbReference>
<dbReference type="EMBL" id="CACTIH010007374">
    <property type="protein sequence ID" value="CAA3011691.1"/>
    <property type="molecule type" value="Genomic_DNA"/>
</dbReference>
<dbReference type="CDD" id="cd04852">
    <property type="entry name" value="Peptidases_S8_3"/>
    <property type="match status" value="1"/>
</dbReference>
<evidence type="ECO:0000259" key="11">
    <source>
        <dbReference type="Pfam" id="PF00082"/>
    </source>
</evidence>
<feature type="domain" description="Subtilisin-like protease fibronectin type-III" evidence="14">
    <location>
        <begin position="613"/>
        <end position="709"/>
    </location>
</feature>
<dbReference type="FunFam" id="3.50.30.30:FF:000005">
    <property type="entry name" value="subtilisin-like protease SBT1.5"/>
    <property type="match status" value="1"/>
</dbReference>
<dbReference type="SUPFAM" id="SSF52743">
    <property type="entry name" value="Subtilisin-like"/>
    <property type="match status" value="1"/>
</dbReference>
<evidence type="ECO:0000256" key="9">
    <source>
        <dbReference type="PIRSR" id="PIRSR615500-1"/>
    </source>
</evidence>
<dbReference type="Gramene" id="OE9A007661T1">
    <property type="protein sequence ID" value="OE9A007661C1"/>
    <property type="gene ID" value="OE9A007661"/>
</dbReference>
<dbReference type="InterPro" id="IPR037045">
    <property type="entry name" value="S8pro/Inhibitor_I9_sf"/>
</dbReference>
<evidence type="ECO:0000259" key="13">
    <source>
        <dbReference type="Pfam" id="PF05922"/>
    </source>
</evidence>
<dbReference type="Pfam" id="PF00082">
    <property type="entry name" value="Peptidase_S8"/>
    <property type="match status" value="1"/>
</dbReference>
<dbReference type="GO" id="GO:0006508">
    <property type="term" value="P:proteolysis"/>
    <property type="evidence" value="ECO:0007669"/>
    <property type="project" value="UniProtKB-KW"/>
</dbReference>